<evidence type="ECO:0000313" key="2">
    <source>
        <dbReference type="Proteomes" id="UP000230233"/>
    </source>
</evidence>
<organism evidence="1 2">
    <name type="scientific">Caenorhabditis nigoni</name>
    <dbReference type="NCBI Taxonomy" id="1611254"/>
    <lineage>
        <taxon>Eukaryota</taxon>
        <taxon>Metazoa</taxon>
        <taxon>Ecdysozoa</taxon>
        <taxon>Nematoda</taxon>
        <taxon>Chromadorea</taxon>
        <taxon>Rhabditida</taxon>
        <taxon>Rhabditina</taxon>
        <taxon>Rhabditomorpha</taxon>
        <taxon>Rhabditoidea</taxon>
        <taxon>Rhabditidae</taxon>
        <taxon>Peloderinae</taxon>
        <taxon>Caenorhabditis</taxon>
    </lineage>
</organism>
<protein>
    <submittedName>
        <fullName evidence="1">Uncharacterized protein</fullName>
    </submittedName>
</protein>
<dbReference type="AlphaFoldDB" id="A0A2G5V4D0"/>
<comment type="caution">
    <text evidence="1">The sequence shown here is derived from an EMBL/GenBank/DDBJ whole genome shotgun (WGS) entry which is preliminary data.</text>
</comment>
<keyword evidence="2" id="KW-1185">Reference proteome</keyword>
<reference evidence="2" key="1">
    <citation type="submission" date="2017-10" db="EMBL/GenBank/DDBJ databases">
        <title>Rapid genome shrinkage in a self-fertile nematode reveals novel sperm competition proteins.</title>
        <authorList>
            <person name="Yin D."/>
            <person name="Schwarz E.M."/>
            <person name="Thomas C.G."/>
            <person name="Felde R.L."/>
            <person name="Korf I.F."/>
            <person name="Cutter A.D."/>
            <person name="Schartner C.M."/>
            <person name="Ralston E.J."/>
            <person name="Meyer B.J."/>
            <person name="Haag E.S."/>
        </authorList>
    </citation>
    <scope>NUCLEOTIDE SEQUENCE [LARGE SCALE GENOMIC DNA]</scope>
    <source>
        <strain evidence="2">JU1422</strain>
    </source>
</reference>
<accession>A0A2G5V4D0</accession>
<name>A0A2G5V4D0_9PELO</name>
<dbReference type="EMBL" id="PDUG01000002">
    <property type="protein sequence ID" value="PIC46481.1"/>
    <property type="molecule type" value="Genomic_DNA"/>
</dbReference>
<sequence>MEYFWTESYLIVFSWRFITDGSRHRVLLPSGILWNFGCLRVTMTSIKSYLDPPNWRLITVNARHRVVLSSGILWNFR</sequence>
<proteinExistence type="predicted"/>
<gene>
    <name evidence="1" type="primary">Cnig_chr_II.g6161</name>
    <name evidence="1" type="ORF">B9Z55_006161</name>
</gene>
<dbReference type="Proteomes" id="UP000230233">
    <property type="component" value="Chromosome II"/>
</dbReference>
<evidence type="ECO:0000313" key="1">
    <source>
        <dbReference type="EMBL" id="PIC46481.1"/>
    </source>
</evidence>